<gene>
    <name evidence="1" type="ORF">SAMN05661053_2238</name>
</gene>
<dbReference type="EMBL" id="UHJL01000003">
    <property type="protein sequence ID" value="SUQ24824.1"/>
    <property type="molecule type" value="Genomic_DNA"/>
</dbReference>
<dbReference type="AlphaFoldDB" id="A0A380S7E8"/>
<name>A0A380S7E8_FIBSU</name>
<dbReference type="RefSeq" id="WP_109573205.1">
    <property type="nucleotide sequence ID" value="NZ_UHJL01000003.1"/>
</dbReference>
<sequence>MRYKQEIDLRPIKFVVKEIKAVGAAEAYEFDETIHPKDGMQQRGFLGGVIVCPADLQTKPGLHGVSSLLKSCRKQIFHRCFWARHFGKKRDKVFLDYNDFSNDSIFKGHLLNRESGEIYDSHSATFEISGLSSRELLALAKCILDDLHDKGLEKELLVNDLNQRKHYLVCVQEPPQKQVPVVIDDSVVDKISNYFEQYECAVVRKFPGRIENINDGVYSKIREYADCEEYKNVGFVPLMYRRDWDRKLYAIALKLRYTIAIGDDCYVFINMCGEPDFFKNVQKLAKAFNQKSIIVKDASSENAFRERVNVDGSPREPVGHFVDNIPLSEIMQHTSSPLSMPLHFKDDGDLKRTIQLCLDSWEGHSHMGKYMVSQITKKIMEELGIEAK</sequence>
<protein>
    <submittedName>
        <fullName evidence="1">Uncharacterized protein</fullName>
    </submittedName>
</protein>
<reference evidence="1 2" key="1">
    <citation type="submission" date="2017-08" db="EMBL/GenBank/DDBJ databases">
        <authorList>
            <person name="de Groot N.N."/>
        </authorList>
    </citation>
    <scope>NUCLEOTIDE SEQUENCE [LARGE SCALE GENOMIC DNA]</scope>
    <source>
        <strain evidence="1 2">HM2</strain>
    </source>
</reference>
<accession>A0A380S7E8</accession>
<evidence type="ECO:0000313" key="1">
    <source>
        <dbReference type="EMBL" id="SUQ24824.1"/>
    </source>
</evidence>
<evidence type="ECO:0000313" key="2">
    <source>
        <dbReference type="Proteomes" id="UP000255423"/>
    </source>
</evidence>
<organism evidence="1 2">
    <name type="scientific">Fibrobacter succinogenes</name>
    <name type="common">Bacteroides succinogenes</name>
    <dbReference type="NCBI Taxonomy" id="833"/>
    <lineage>
        <taxon>Bacteria</taxon>
        <taxon>Pseudomonadati</taxon>
        <taxon>Fibrobacterota</taxon>
        <taxon>Fibrobacteria</taxon>
        <taxon>Fibrobacterales</taxon>
        <taxon>Fibrobacteraceae</taxon>
        <taxon>Fibrobacter</taxon>
    </lineage>
</organism>
<dbReference type="Proteomes" id="UP000255423">
    <property type="component" value="Unassembled WGS sequence"/>
</dbReference>
<proteinExistence type="predicted"/>